<name>A0AAV4P2Y2_CAEEX</name>
<evidence type="ECO:0000313" key="2">
    <source>
        <dbReference type="Proteomes" id="UP001054945"/>
    </source>
</evidence>
<reference evidence="1 2" key="1">
    <citation type="submission" date="2021-06" db="EMBL/GenBank/DDBJ databases">
        <title>Caerostris extrusa draft genome.</title>
        <authorList>
            <person name="Kono N."/>
            <person name="Arakawa K."/>
        </authorList>
    </citation>
    <scope>NUCLEOTIDE SEQUENCE [LARGE SCALE GENOMIC DNA]</scope>
</reference>
<evidence type="ECO:0000313" key="1">
    <source>
        <dbReference type="EMBL" id="GIX90576.1"/>
    </source>
</evidence>
<protein>
    <submittedName>
        <fullName evidence="1">Uncharacterized protein</fullName>
    </submittedName>
</protein>
<keyword evidence="2" id="KW-1185">Reference proteome</keyword>
<comment type="caution">
    <text evidence="1">The sequence shown here is derived from an EMBL/GenBank/DDBJ whole genome shotgun (WGS) entry which is preliminary data.</text>
</comment>
<proteinExistence type="predicted"/>
<sequence length="67" mass="7429">MVDSVFGLGIKRKRLSILNRKLFCPIRDITENSASQSVLQLDTGQSIGPGINPNFVLKDLDKCILQL</sequence>
<dbReference type="Proteomes" id="UP001054945">
    <property type="component" value="Unassembled WGS sequence"/>
</dbReference>
<gene>
    <name evidence="1" type="ORF">CEXT_551441</name>
</gene>
<accession>A0AAV4P2Y2</accession>
<organism evidence="1 2">
    <name type="scientific">Caerostris extrusa</name>
    <name type="common">Bark spider</name>
    <name type="synonym">Caerostris bankana</name>
    <dbReference type="NCBI Taxonomy" id="172846"/>
    <lineage>
        <taxon>Eukaryota</taxon>
        <taxon>Metazoa</taxon>
        <taxon>Ecdysozoa</taxon>
        <taxon>Arthropoda</taxon>
        <taxon>Chelicerata</taxon>
        <taxon>Arachnida</taxon>
        <taxon>Araneae</taxon>
        <taxon>Araneomorphae</taxon>
        <taxon>Entelegynae</taxon>
        <taxon>Araneoidea</taxon>
        <taxon>Araneidae</taxon>
        <taxon>Caerostris</taxon>
    </lineage>
</organism>
<dbReference type="EMBL" id="BPLR01021507">
    <property type="protein sequence ID" value="GIX90576.1"/>
    <property type="molecule type" value="Genomic_DNA"/>
</dbReference>
<dbReference type="AlphaFoldDB" id="A0AAV4P2Y2"/>